<name>A0AAN5CB55_9BILA</name>
<evidence type="ECO:0000313" key="2">
    <source>
        <dbReference type="EMBL" id="GMR34682.1"/>
    </source>
</evidence>
<dbReference type="EMBL" id="BTRK01000002">
    <property type="protein sequence ID" value="GMR34682.1"/>
    <property type="molecule type" value="Genomic_DNA"/>
</dbReference>
<keyword evidence="4" id="KW-1185">Reference proteome</keyword>
<proteinExistence type="predicted"/>
<sequence length="104" mass="11427">KTKNLCRILTISLISQALVPVITVIFPFSLIGLFSFATPEIYLSLIDVLGFDVWDVVILTVSFHASLHMTVLMFTTPAFRAKLRTALACYKKVAPASAPTARRG</sequence>
<reference evidence="3" key="2">
    <citation type="submission" date="2023-06" db="EMBL/GenBank/DDBJ databases">
        <title>Genome assembly of Pristionchus species.</title>
        <authorList>
            <person name="Yoshida K."/>
            <person name="Sommer R.J."/>
        </authorList>
    </citation>
    <scope>NUCLEOTIDE SEQUENCE</scope>
    <source>
        <strain evidence="3">RS5460</strain>
    </source>
</reference>
<dbReference type="AlphaFoldDB" id="A0AAN5CB55"/>
<evidence type="ECO:0000313" key="4">
    <source>
        <dbReference type="Proteomes" id="UP001328107"/>
    </source>
</evidence>
<comment type="caution">
    <text evidence="3">The sequence shown here is derived from an EMBL/GenBank/DDBJ whole genome shotgun (WGS) entry which is preliminary data.</text>
</comment>
<keyword evidence="1" id="KW-0472">Membrane</keyword>
<feature type="transmembrane region" description="Helical" evidence="1">
    <location>
        <begin position="56"/>
        <end position="74"/>
    </location>
</feature>
<dbReference type="Proteomes" id="UP001328107">
    <property type="component" value="Unassembled WGS sequence"/>
</dbReference>
<gene>
    <name evidence="2" type="ORF">PMAYCL1PPCAC_04877</name>
    <name evidence="3" type="ORF">PMAYCL1PPCAC_04881</name>
</gene>
<evidence type="ECO:0008006" key="5">
    <source>
        <dbReference type="Google" id="ProtNLM"/>
    </source>
</evidence>
<evidence type="ECO:0000313" key="3">
    <source>
        <dbReference type="EMBL" id="GMR34686.1"/>
    </source>
</evidence>
<reference evidence="4" key="1">
    <citation type="submission" date="2022-10" db="EMBL/GenBank/DDBJ databases">
        <title>Genome assembly of Pristionchus species.</title>
        <authorList>
            <person name="Yoshida K."/>
            <person name="Sommer R.J."/>
        </authorList>
    </citation>
    <scope>NUCLEOTIDE SEQUENCE [LARGE SCALE GENOMIC DNA]</scope>
    <source>
        <strain evidence="2 4">RS5460</strain>
    </source>
</reference>
<keyword evidence="1" id="KW-1133">Transmembrane helix</keyword>
<feature type="non-terminal residue" evidence="3">
    <location>
        <position position="1"/>
    </location>
</feature>
<organism evidence="3 4">
    <name type="scientific">Pristionchus mayeri</name>
    <dbReference type="NCBI Taxonomy" id="1317129"/>
    <lineage>
        <taxon>Eukaryota</taxon>
        <taxon>Metazoa</taxon>
        <taxon>Ecdysozoa</taxon>
        <taxon>Nematoda</taxon>
        <taxon>Chromadorea</taxon>
        <taxon>Rhabditida</taxon>
        <taxon>Rhabditina</taxon>
        <taxon>Diplogasteromorpha</taxon>
        <taxon>Diplogasteroidea</taxon>
        <taxon>Neodiplogasteridae</taxon>
        <taxon>Pristionchus</taxon>
    </lineage>
</organism>
<evidence type="ECO:0000256" key="1">
    <source>
        <dbReference type="SAM" id="Phobius"/>
    </source>
</evidence>
<feature type="non-terminal residue" evidence="3">
    <location>
        <position position="104"/>
    </location>
</feature>
<keyword evidence="1" id="KW-0812">Transmembrane</keyword>
<protein>
    <recommendedName>
        <fullName evidence="5">G protein-coupled receptor</fullName>
    </recommendedName>
</protein>
<dbReference type="EMBL" id="BTRK01000002">
    <property type="protein sequence ID" value="GMR34686.1"/>
    <property type="molecule type" value="Genomic_DNA"/>
</dbReference>
<feature type="transmembrane region" description="Helical" evidence="1">
    <location>
        <begin position="12"/>
        <end position="36"/>
    </location>
</feature>
<accession>A0AAN5CB55</accession>